<dbReference type="Proteomes" id="UP001321749">
    <property type="component" value="Unassembled WGS sequence"/>
</dbReference>
<accession>A0AAV9HFF3</accession>
<reference evidence="2" key="1">
    <citation type="journal article" date="2023" name="Mol. Phylogenet. Evol.">
        <title>Genome-scale phylogeny and comparative genomics of the fungal order Sordariales.</title>
        <authorList>
            <person name="Hensen N."/>
            <person name="Bonometti L."/>
            <person name="Westerberg I."/>
            <person name="Brannstrom I.O."/>
            <person name="Guillou S."/>
            <person name="Cros-Aarteil S."/>
            <person name="Calhoun S."/>
            <person name="Haridas S."/>
            <person name="Kuo A."/>
            <person name="Mondo S."/>
            <person name="Pangilinan J."/>
            <person name="Riley R."/>
            <person name="LaButti K."/>
            <person name="Andreopoulos B."/>
            <person name="Lipzen A."/>
            <person name="Chen C."/>
            <person name="Yan M."/>
            <person name="Daum C."/>
            <person name="Ng V."/>
            <person name="Clum A."/>
            <person name="Steindorff A."/>
            <person name="Ohm R.A."/>
            <person name="Martin F."/>
            <person name="Silar P."/>
            <person name="Natvig D.O."/>
            <person name="Lalanne C."/>
            <person name="Gautier V."/>
            <person name="Ament-Velasquez S.L."/>
            <person name="Kruys A."/>
            <person name="Hutchinson M.I."/>
            <person name="Powell A.J."/>
            <person name="Barry K."/>
            <person name="Miller A.N."/>
            <person name="Grigoriev I.V."/>
            <person name="Debuchy R."/>
            <person name="Gladieux P."/>
            <person name="Hiltunen Thoren M."/>
            <person name="Johannesson H."/>
        </authorList>
    </citation>
    <scope>NUCLEOTIDE SEQUENCE</scope>
    <source>
        <strain evidence="2">PSN324</strain>
    </source>
</reference>
<proteinExistence type="predicted"/>
<evidence type="ECO:0000259" key="1">
    <source>
        <dbReference type="Pfam" id="PF14479"/>
    </source>
</evidence>
<reference evidence="2" key="2">
    <citation type="submission" date="2023-06" db="EMBL/GenBank/DDBJ databases">
        <authorList>
            <consortium name="Lawrence Berkeley National Laboratory"/>
            <person name="Mondo S.J."/>
            <person name="Hensen N."/>
            <person name="Bonometti L."/>
            <person name="Westerberg I."/>
            <person name="Brannstrom I.O."/>
            <person name="Guillou S."/>
            <person name="Cros-Aarteil S."/>
            <person name="Calhoun S."/>
            <person name="Haridas S."/>
            <person name="Kuo A."/>
            <person name="Pangilinan J."/>
            <person name="Riley R."/>
            <person name="Labutti K."/>
            <person name="Andreopoulos B."/>
            <person name="Lipzen A."/>
            <person name="Chen C."/>
            <person name="Yanf M."/>
            <person name="Daum C."/>
            <person name="Ng V."/>
            <person name="Clum A."/>
            <person name="Steindorff A."/>
            <person name="Ohm R."/>
            <person name="Martin F."/>
            <person name="Silar P."/>
            <person name="Natvig D."/>
            <person name="Lalanne C."/>
            <person name="Gautier V."/>
            <person name="Ament-Velasquez S.L."/>
            <person name="Kruys A."/>
            <person name="Hutchinson M.I."/>
            <person name="Powell A.J."/>
            <person name="Barry K."/>
            <person name="Miller A.N."/>
            <person name="Grigoriev I.V."/>
            <person name="Debuchy R."/>
            <person name="Gladieux P."/>
            <person name="Thoren M.H."/>
            <person name="Johannesson H."/>
        </authorList>
    </citation>
    <scope>NUCLEOTIDE SEQUENCE</scope>
    <source>
        <strain evidence="2">PSN324</strain>
    </source>
</reference>
<comment type="caution">
    <text evidence="2">The sequence shown here is derived from an EMBL/GenBank/DDBJ whole genome shotgun (WGS) entry which is preliminary data.</text>
</comment>
<feature type="domain" description="Prion-inhibition and propagation HeLo" evidence="1">
    <location>
        <begin position="56"/>
        <end position="169"/>
    </location>
</feature>
<evidence type="ECO:0000313" key="2">
    <source>
        <dbReference type="EMBL" id="KAK4459237.1"/>
    </source>
</evidence>
<dbReference type="AlphaFoldDB" id="A0AAV9HFF3"/>
<organism evidence="2 3">
    <name type="scientific">Cladorrhinum samala</name>
    <dbReference type="NCBI Taxonomy" id="585594"/>
    <lineage>
        <taxon>Eukaryota</taxon>
        <taxon>Fungi</taxon>
        <taxon>Dikarya</taxon>
        <taxon>Ascomycota</taxon>
        <taxon>Pezizomycotina</taxon>
        <taxon>Sordariomycetes</taxon>
        <taxon>Sordariomycetidae</taxon>
        <taxon>Sordariales</taxon>
        <taxon>Podosporaceae</taxon>
        <taxon>Cladorrhinum</taxon>
    </lineage>
</organism>
<protein>
    <recommendedName>
        <fullName evidence="1">Prion-inhibition and propagation HeLo domain-containing protein</fullName>
    </recommendedName>
</protein>
<dbReference type="InterPro" id="IPR029498">
    <property type="entry name" value="HeLo_dom"/>
</dbReference>
<dbReference type="Pfam" id="PF14479">
    <property type="entry name" value="HeLo"/>
    <property type="match status" value="1"/>
</dbReference>
<dbReference type="InterPro" id="IPR038305">
    <property type="entry name" value="HeLo_sf"/>
</dbReference>
<keyword evidence="3" id="KW-1185">Reference proteome</keyword>
<dbReference type="EMBL" id="MU865042">
    <property type="protein sequence ID" value="KAK4459237.1"/>
    <property type="molecule type" value="Genomic_DNA"/>
</dbReference>
<name>A0AAV9HFF3_9PEZI</name>
<gene>
    <name evidence="2" type="ORF">QBC42DRAFT_289742</name>
</gene>
<evidence type="ECO:0000313" key="3">
    <source>
        <dbReference type="Proteomes" id="UP001321749"/>
    </source>
</evidence>
<sequence>MTEVISAVASGFDIFGLFSKCIEACELIGAAKSQGKDLKTLDLKLDLDLLHGFKGRALVEQTLQHIVHLLTDSECLSKKYGARRVEEVVGNAPPSCIDSAPGGPSTVSSSPAADRSVKQKLVWGFRDRKRYGELISELKNLVDGVENITKGLASHEQQNQAVAFGIKTISAVRAPVRVTQAYEVNHPAPSNAVLVPAELLSPA</sequence>
<dbReference type="Gene3D" id="1.20.120.1020">
    <property type="entry name" value="Prion-inhibition and propagation, HeLo domain"/>
    <property type="match status" value="1"/>
</dbReference>